<dbReference type="CDD" id="cd06171">
    <property type="entry name" value="Sigma70_r4"/>
    <property type="match status" value="1"/>
</dbReference>
<dbReference type="InterPro" id="IPR036388">
    <property type="entry name" value="WH-like_DNA-bd_sf"/>
</dbReference>
<dbReference type="SUPFAM" id="SSF88946">
    <property type="entry name" value="Sigma2 domain of RNA polymerase sigma factors"/>
    <property type="match status" value="1"/>
</dbReference>
<gene>
    <name evidence="7" type="ORF">F0P93_11855</name>
</gene>
<dbReference type="PANTHER" id="PTHR43133">
    <property type="entry name" value="RNA POLYMERASE ECF-TYPE SIGMA FACTO"/>
    <property type="match status" value="1"/>
</dbReference>
<dbReference type="Pfam" id="PF04542">
    <property type="entry name" value="Sigma70_r2"/>
    <property type="match status" value="1"/>
</dbReference>
<proteinExistence type="inferred from homology"/>
<feature type="domain" description="RNA polymerase sigma-70 region 2" evidence="5">
    <location>
        <begin position="53"/>
        <end position="116"/>
    </location>
</feature>
<dbReference type="InterPro" id="IPR013324">
    <property type="entry name" value="RNA_pol_sigma_r3/r4-like"/>
</dbReference>
<evidence type="ECO:0000313" key="8">
    <source>
        <dbReference type="Proteomes" id="UP000326344"/>
    </source>
</evidence>
<evidence type="ECO:0000256" key="2">
    <source>
        <dbReference type="ARBA" id="ARBA00023015"/>
    </source>
</evidence>
<dbReference type="NCBIfam" id="TIGR02937">
    <property type="entry name" value="sigma70-ECF"/>
    <property type="match status" value="1"/>
</dbReference>
<dbReference type="Pfam" id="PF08281">
    <property type="entry name" value="Sigma70_r4_2"/>
    <property type="match status" value="1"/>
</dbReference>
<keyword evidence="2" id="KW-0805">Transcription regulation</keyword>
<comment type="caution">
    <text evidence="7">The sequence shown here is derived from an EMBL/GenBank/DDBJ whole genome shotgun (WGS) entry which is preliminary data.</text>
</comment>
<comment type="similarity">
    <text evidence="1">Belongs to the sigma-70 factor family. ECF subfamily.</text>
</comment>
<evidence type="ECO:0000256" key="1">
    <source>
        <dbReference type="ARBA" id="ARBA00010641"/>
    </source>
</evidence>
<dbReference type="GO" id="GO:0016987">
    <property type="term" value="F:sigma factor activity"/>
    <property type="evidence" value="ECO:0007669"/>
    <property type="project" value="UniProtKB-KW"/>
</dbReference>
<dbReference type="InterPro" id="IPR013249">
    <property type="entry name" value="RNA_pol_sigma70_r4_t2"/>
</dbReference>
<accession>A0A5N1JHR8</accession>
<evidence type="ECO:0000259" key="6">
    <source>
        <dbReference type="Pfam" id="PF08281"/>
    </source>
</evidence>
<name>A0A5N1JHR8_9BACT</name>
<keyword evidence="8" id="KW-1185">Reference proteome</keyword>
<dbReference type="Gene3D" id="1.10.1740.10">
    <property type="match status" value="1"/>
</dbReference>
<evidence type="ECO:0000256" key="4">
    <source>
        <dbReference type="ARBA" id="ARBA00023163"/>
    </source>
</evidence>
<dbReference type="InterPro" id="IPR007627">
    <property type="entry name" value="RNA_pol_sigma70_r2"/>
</dbReference>
<sequence>MNESTLQPDFSDERRPDARISLVVSMDPNRAADPEWMIRRMLQSDPVKGFELLYQRYYRPLCSHVTRLVYSREIGEDLVGDLFFHLWQTNQYTQITGSFRAYLFSAARNRAINYLRWEFNRTEPTENNERIDPADSTQSDTDLAFEELTTRIHRALDALPPQCRNVFVLSRFEGRKNSEIGADLHISVKTVEGHLTKALSRLRQALHDYWLVLLLLLTW</sequence>
<dbReference type="SUPFAM" id="SSF88659">
    <property type="entry name" value="Sigma3 and sigma4 domains of RNA polymerase sigma factors"/>
    <property type="match status" value="1"/>
</dbReference>
<dbReference type="InterPro" id="IPR014284">
    <property type="entry name" value="RNA_pol_sigma-70_dom"/>
</dbReference>
<evidence type="ECO:0000256" key="3">
    <source>
        <dbReference type="ARBA" id="ARBA00023082"/>
    </source>
</evidence>
<evidence type="ECO:0000313" key="7">
    <source>
        <dbReference type="EMBL" id="KAA9355264.1"/>
    </source>
</evidence>
<dbReference type="RefSeq" id="WP_150876592.1">
    <property type="nucleotide sequence ID" value="NZ_VTWS01000002.1"/>
</dbReference>
<dbReference type="GO" id="GO:0003677">
    <property type="term" value="F:DNA binding"/>
    <property type="evidence" value="ECO:0007669"/>
    <property type="project" value="InterPro"/>
</dbReference>
<dbReference type="Gene3D" id="1.10.10.10">
    <property type="entry name" value="Winged helix-like DNA-binding domain superfamily/Winged helix DNA-binding domain"/>
    <property type="match status" value="1"/>
</dbReference>
<reference evidence="7 8" key="1">
    <citation type="submission" date="2019-09" db="EMBL/GenBank/DDBJ databases">
        <title>Genome Sequence of Larkinella sp MA1.</title>
        <authorList>
            <person name="Srinivasan S."/>
        </authorList>
    </citation>
    <scope>NUCLEOTIDE SEQUENCE [LARGE SCALE GENOMIC DNA]</scope>
    <source>
        <strain evidence="7 8">MA1</strain>
    </source>
</reference>
<keyword evidence="4" id="KW-0804">Transcription</keyword>
<dbReference type="EMBL" id="VTWS01000002">
    <property type="protein sequence ID" value="KAA9355264.1"/>
    <property type="molecule type" value="Genomic_DNA"/>
</dbReference>
<dbReference type="NCBIfam" id="TIGR02985">
    <property type="entry name" value="Sig70_bacteroi1"/>
    <property type="match status" value="1"/>
</dbReference>
<dbReference type="GO" id="GO:0006352">
    <property type="term" value="P:DNA-templated transcription initiation"/>
    <property type="evidence" value="ECO:0007669"/>
    <property type="project" value="InterPro"/>
</dbReference>
<feature type="domain" description="RNA polymerase sigma factor 70 region 4 type 2" evidence="6">
    <location>
        <begin position="151"/>
        <end position="202"/>
    </location>
</feature>
<dbReference type="Proteomes" id="UP000326344">
    <property type="component" value="Unassembled WGS sequence"/>
</dbReference>
<dbReference type="InterPro" id="IPR039425">
    <property type="entry name" value="RNA_pol_sigma-70-like"/>
</dbReference>
<protein>
    <submittedName>
        <fullName evidence="7">RNA polymerase sigma-70 factor</fullName>
    </submittedName>
</protein>
<dbReference type="InterPro" id="IPR013325">
    <property type="entry name" value="RNA_pol_sigma_r2"/>
</dbReference>
<dbReference type="InterPro" id="IPR014327">
    <property type="entry name" value="RNA_pol_sigma70_bacteroid"/>
</dbReference>
<dbReference type="PANTHER" id="PTHR43133:SF46">
    <property type="entry name" value="RNA POLYMERASE SIGMA-70 FACTOR ECF SUBFAMILY"/>
    <property type="match status" value="1"/>
</dbReference>
<dbReference type="AlphaFoldDB" id="A0A5N1JHR8"/>
<keyword evidence="3" id="KW-0731">Sigma factor</keyword>
<evidence type="ECO:0000259" key="5">
    <source>
        <dbReference type="Pfam" id="PF04542"/>
    </source>
</evidence>
<organism evidence="7 8">
    <name type="scientific">Larkinella humicola</name>
    <dbReference type="NCBI Taxonomy" id="2607654"/>
    <lineage>
        <taxon>Bacteria</taxon>
        <taxon>Pseudomonadati</taxon>
        <taxon>Bacteroidota</taxon>
        <taxon>Cytophagia</taxon>
        <taxon>Cytophagales</taxon>
        <taxon>Spirosomataceae</taxon>
        <taxon>Larkinella</taxon>
    </lineage>
</organism>